<keyword evidence="2" id="KW-1185">Reference proteome</keyword>
<dbReference type="RefSeq" id="XP_046059667.1">
    <property type="nucleotide sequence ID" value="XM_046207054.1"/>
</dbReference>
<proteinExistence type="predicted"/>
<name>A0A9P8NZ48_9ASCO</name>
<organism evidence="1 2">
    <name type="scientific">Ogataea philodendri</name>
    <dbReference type="NCBI Taxonomy" id="1378263"/>
    <lineage>
        <taxon>Eukaryota</taxon>
        <taxon>Fungi</taxon>
        <taxon>Dikarya</taxon>
        <taxon>Ascomycota</taxon>
        <taxon>Saccharomycotina</taxon>
        <taxon>Pichiomycetes</taxon>
        <taxon>Pichiales</taxon>
        <taxon>Pichiaceae</taxon>
        <taxon>Ogataea</taxon>
    </lineage>
</organism>
<dbReference type="AlphaFoldDB" id="A0A9P8NZ48"/>
<evidence type="ECO:0000313" key="1">
    <source>
        <dbReference type="EMBL" id="KAH3662578.1"/>
    </source>
</evidence>
<accession>A0A9P8NZ48</accession>
<comment type="caution">
    <text evidence="1">The sequence shown here is derived from an EMBL/GenBank/DDBJ whole genome shotgun (WGS) entry which is preliminary data.</text>
</comment>
<dbReference type="Proteomes" id="UP000769157">
    <property type="component" value="Unassembled WGS sequence"/>
</dbReference>
<dbReference type="EMBL" id="JAEUBE010000378">
    <property type="protein sequence ID" value="KAH3662578.1"/>
    <property type="molecule type" value="Genomic_DNA"/>
</dbReference>
<protein>
    <submittedName>
        <fullName evidence="1">Uncharacterized protein</fullName>
    </submittedName>
</protein>
<sequence>MSTNSFKIESSSLFSLLNQLGQQLRLESETGFVVRVGKNVKDVADDWEVEVLVESKSKRVGSQVFNVFQQLNTKSQTSVLDLSVVVLESPQNRIDKRLERLWWELNKSIESLQIDLSQQLVKLNSMFWILGEILIDHVQSNLKNVSKDKNNLVRTQWRANSHIGLDDVGNNFDNVRVGQQLRIFASLLNNGSPCNVRKIHQVRQKLVSGLSRVLCGYYGSTSLVKRVNLLGLKVRGSLLDVSDDFINERSRLTLLLNNKVTLALLSDLDKSVTCHILNSFVGFMHKFKQLIDNSLQELPVSFQESWVLSNNVHDVGCHNCLVILTPFHFGQRQQIFNNCNQESFLSLFVHRTRDRTDCPTQSVDIMPRPFRTIDLASKLGRHDCFCVIDIQVSKVNQNLSHRLVQLNGVTFLDKLSHNFSFIIFNNQHLFWSDHVFDHHNS</sequence>
<reference evidence="1" key="1">
    <citation type="journal article" date="2021" name="Open Biol.">
        <title>Shared evolutionary footprints suggest mitochondrial oxidative damage underlies multiple complex I losses in fungi.</title>
        <authorList>
            <person name="Schikora-Tamarit M.A."/>
            <person name="Marcet-Houben M."/>
            <person name="Nosek J."/>
            <person name="Gabaldon T."/>
        </authorList>
    </citation>
    <scope>NUCLEOTIDE SEQUENCE</scope>
    <source>
        <strain evidence="1">CBS6075</strain>
    </source>
</reference>
<gene>
    <name evidence="1" type="ORF">OGAPHI_005830</name>
</gene>
<evidence type="ECO:0000313" key="2">
    <source>
        <dbReference type="Proteomes" id="UP000769157"/>
    </source>
</evidence>
<dbReference type="GeneID" id="70237794"/>
<reference evidence="1" key="2">
    <citation type="submission" date="2021-01" db="EMBL/GenBank/DDBJ databases">
        <authorList>
            <person name="Schikora-Tamarit M.A."/>
        </authorList>
    </citation>
    <scope>NUCLEOTIDE SEQUENCE</scope>
    <source>
        <strain evidence="1">CBS6075</strain>
    </source>
</reference>